<accession>A0A9P7F8U0</accession>
<evidence type="ECO:0000256" key="1">
    <source>
        <dbReference type="SAM" id="MobiDB-lite"/>
    </source>
</evidence>
<evidence type="ECO:0000313" key="2">
    <source>
        <dbReference type="EMBL" id="KAG2108749.1"/>
    </source>
</evidence>
<comment type="caution">
    <text evidence="2">The sequence shown here is derived from an EMBL/GenBank/DDBJ whole genome shotgun (WGS) entry which is preliminary data.</text>
</comment>
<reference evidence="2" key="1">
    <citation type="journal article" date="2020" name="New Phytol.">
        <title>Comparative genomics reveals dynamic genome evolution in host specialist ectomycorrhizal fungi.</title>
        <authorList>
            <person name="Lofgren L.A."/>
            <person name="Nguyen N.H."/>
            <person name="Vilgalys R."/>
            <person name="Ruytinx J."/>
            <person name="Liao H.L."/>
            <person name="Branco S."/>
            <person name="Kuo A."/>
            <person name="LaButti K."/>
            <person name="Lipzen A."/>
            <person name="Andreopoulos W."/>
            <person name="Pangilinan J."/>
            <person name="Riley R."/>
            <person name="Hundley H."/>
            <person name="Na H."/>
            <person name="Barry K."/>
            <person name="Grigoriev I.V."/>
            <person name="Stajich J.E."/>
            <person name="Kennedy P.G."/>
        </authorList>
    </citation>
    <scope>NUCLEOTIDE SEQUENCE</scope>
    <source>
        <strain evidence="2">FC423</strain>
    </source>
</reference>
<name>A0A9P7F8U0_9AGAM</name>
<protein>
    <submittedName>
        <fullName evidence="2">Uncharacterized protein</fullName>
    </submittedName>
</protein>
<proteinExistence type="predicted"/>
<gene>
    <name evidence="2" type="ORF">F5147DRAFT_773553</name>
</gene>
<dbReference type="Proteomes" id="UP000823399">
    <property type="component" value="Unassembled WGS sequence"/>
</dbReference>
<dbReference type="RefSeq" id="XP_041293119.1">
    <property type="nucleotide sequence ID" value="XM_041441476.1"/>
</dbReference>
<dbReference type="EMBL" id="JABBWM010000026">
    <property type="protein sequence ID" value="KAG2108749.1"/>
    <property type="molecule type" value="Genomic_DNA"/>
</dbReference>
<evidence type="ECO:0000313" key="3">
    <source>
        <dbReference type="Proteomes" id="UP000823399"/>
    </source>
</evidence>
<dbReference type="AlphaFoldDB" id="A0A9P7F8U0"/>
<organism evidence="2 3">
    <name type="scientific">Suillus discolor</name>
    <dbReference type="NCBI Taxonomy" id="1912936"/>
    <lineage>
        <taxon>Eukaryota</taxon>
        <taxon>Fungi</taxon>
        <taxon>Dikarya</taxon>
        <taxon>Basidiomycota</taxon>
        <taxon>Agaricomycotina</taxon>
        <taxon>Agaricomycetes</taxon>
        <taxon>Agaricomycetidae</taxon>
        <taxon>Boletales</taxon>
        <taxon>Suillineae</taxon>
        <taxon>Suillaceae</taxon>
        <taxon>Suillus</taxon>
    </lineage>
</organism>
<keyword evidence="3" id="KW-1185">Reference proteome</keyword>
<dbReference type="OrthoDB" id="2669067at2759"/>
<sequence length="199" mass="22237">MAKRCLDVVKDFRAAKGSKFDAAYVISSIVKESLPLGSGKNPSTVAAIYLAMLDEWESEQNSAYHRASGTAGEQQSIEPACNKGETHPKAVRSQQASIDPEEPAQKWAKPNFTCLDLKSTVHENLFKPLSTNLRHTIRILQNWLKDQKQAKLKLIQSLNLDAIHTIITTLHAVKKYMEVIRDAEFTDSISEMATKKITK</sequence>
<dbReference type="GeneID" id="64703735"/>
<feature type="region of interest" description="Disordered" evidence="1">
    <location>
        <begin position="63"/>
        <end position="104"/>
    </location>
</feature>